<gene>
    <name evidence="8" type="ORF">EZS27_007315</name>
</gene>
<dbReference type="Pfam" id="PF07715">
    <property type="entry name" value="Plug"/>
    <property type="match status" value="1"/>
</dbReference>
<protein>
    <submittedName>
        <fullName evidence="8">TonB-dependent receptor SusC</fullName>
    </submittedName>
</protein>
<dbReference type="Gene3D" id="2.170.130.10">
    <property type="entry name" value="TonB-dependent receptor, plug domain"/>
    <property type="match status" value="1"/>
</dbReference>
<dbReference type="InterPro" id="IPR012910">
    <property type="entry name" value="Plug_dom"/>
</dbReference>
<dbReference type="AlphaFoldDB" id="A0A5J4SIJ3"/>
<dbReference type="EMBL" id="SNRY01000186">
    <property type="protein sequence ID" value="KAA6345080.1"/>
    <property type="molecule type" value="Genomic_DNA"/>
</dbReference>
<dbReference type="NCBIfam" id="TIGR04056">
    <property type="entry name" value="OMP_RagA_SusC"/>
    <property type="match status" value="1"/>
</dbReference>
<name>A0A5J4SIJ3_9ZZZZ</name>
<dbReference type="PROSITE" id="PS52016">
    <property type="entry name" value="TONB_DEPENDENT_REC_3"/>
    <property type="match status" value="1"/>
</dbReference>
<feature type="domain" description="TonB-dependent receptor plug" evidence="7">
    <location>
        <begin position="148"/>
        <end position="253"/>
    </location>
</feature>
<dbReference type="NCBIfam" id="TIGR04057">
    <property type="entry name" value="SusC_RagA_signa"/>
    <property type="match status" value="1"/>
</dbReference>
<keyword evidence="8" id="KW-0675">Receptor</keyword>
<dbReference type="InterPro" id="IPR023996">
    <property type="entry name" value="TonB-dep_OMP_SusC/RagA"/>
</dbReference>
<keyword evidence="6" id="KW-1133">Transmembrane helix</keyword>
<dbReference type="Gene3D" id="2.60.40.1120">
    <property type="entry name" value="Carboxypeptidase-like, regulatory domain"/>
    <property type="match status" value="1"/>
</dbReference>
<evidence type="ECO:0000313" key="8">
    <source>
        <dbReference type="EMBL" id="KAA6345080.1"/>
    </source>
</evidence>
<organism evidence="8">
    <name type="scientific">termite gut metagenome</name>
    <dbReference type="NCBI Taxonomy" id="433724"/>
    <lineage>
        <taxon>unclassified sequences</taxon>
        <taxon>metagenomes</taxon>
        <taxon>organismal metagenomes</taxon>
    </lineage>
</organism>
<dbReference type="GO" id="GO:0009279">
    <property type="term" value="C:cell outer membrane"/>
    <property type="evidence" value="ECO:0007669"/>
    <property type="project" value="UniProtKB-SubCell"/>
</dbReference>
<dbReference type="InterPro" id="IPR023997">
    <property type="entry name" value="TonB-dep_OMP_SusC/RagA_CS"/>
</dbReference>
<evidence type="ECO:0000256" key="3">
    <source>
        <dbReference type="ARBA" id="ARBA00022692"/>
    </source>
</evidence>
<dbReference type="InterPro" id="IPR008969">
    <property type="entry name" value="CarboxyPept-like_regulatory"/>
</dbReference>
<keyword evidence="3 6" id="KW-0812">Transmembrane</keyword>
<sequence>MNSVLLKKTKQWLFISKFFLNMGICIALFMGGAIQVVASNDYPQKETAVNLQMQQQSKTITGQVVDGTGEPIIGANVLEKGTSNGRITDLDGKFTLTVGGNAILTVSCVGYSAQNVPTAGKTQFTITMIEDVRSLDEVVVVGYGTVKKSDLTGAVAKVSTDDLLQLSTTDIGQALAGRVAGVDIISNSGEPGAGVKIRIRGYGTINTSDPLYVVDGFPVSNIDHISPQDIESLEILKDASATAIYGSRGANGVVLIQTKRGKPSKKPSLSVNIYGSMSDIYRTIDLLNAWEFATIKRESWINGGATVTPVADAMFQYLIDNKLKGTNWVDEVTRIGYTQNYNLNLNGGGDQVSYDIGVTYSNQEGIVKYNNMNFFSARANNTYKVTKDIQLGMNLTYTRRERIGTTGGNYYGGLWPTILGADPTVPAWDSYTNNWGEILYSDTNYQPARAAYESGNYGSGISHMFMGNISLQINNIGLKGLSFRAQYGTRAGFDDSISYSPIYYISANQLRQRSSLNVSRPRNSSWLGNAYFMYNNTFNKIHNLGATLGTEWQKSSSSSFSANANDVPEAENMWYLSQTADKTSYSASHSGSITSIESFFFRSNYSYANKYLLTGTIRADGSSRFIKKWGYFPSFSLGWNAHEENFVKNSSANDLLSQLKLRVGWGMVGNESSAGANDYIALMTTGYTYVFGGQVREGAIQQAYANDQLTWEAAEQLNLGLDFGLWNMKLSGTIDYFVRTTRDMILAVPIPIYTGMWRTRTNSGEMRNNGLEITLKYQNKIGGLTYALSGNMSLVKNKILELGSDDPIYGDNVGRINTPFTRTEKGREMAYFYGYKTDGIFQTQEEINNYAYTDEQGNKQLIQPNAQPGDVKFVKTANDGKALNETDRTYLGSAMPDASWGFNINLGYKNFDFAVFLQGVWGNEIANAKVQDLYSSNMVQWNMSKDMMKRWTSPGSTNKYPRVTSADPNQNSRFSDRYIYDGTYTRIKNVQLGYTLPKNLISKVGLKRLRFYASVDNLWVFSDYNGFDPEMGDYLGNPLQNGVDMVSYPRPRTTTFGLNLTF</sequence>
<evidence type="ECO:0000256" key="6">
    <source>
        <dbReference type="SAM" id="Phobius"/>
    </source>
</evidence>
<dbReference type="FunFam" id="2.170.130.10:FF:000008">
    <property type="entry name" value="SusC/RagA family TonB-linked outer membrane protein"/>
    <property type="match status" value="1"/>
</dbReference>
<keyword evidence="4 6" id="KW-0472">Membrane</keyword>
<reference evidence="8" key="1">
    <citation type="submission" date="2019-03" db="EMBL/GenBank/DDBJ databases">
        <title>Single cell metagenomics reveals metabolic interactions within the superorganism composed of flagellate Streblomastix strix and complex community of Bacteroidetes bacteria on its surface.</title>
        <authorList>
            <person name="Treitli S.C."/>
            <person name="Kolisko M."/>
            <person name="Husnik F."/>
            <person name="Keeling P."/>
            <person name="Hampl V."/>
        </authorList>
    </citation>
    <scope>NUCLEOTIDE SEQUENCE</scope>
    <source>
        <strain evidence="8">STM</strain>
    </source>
</reference>
<evidence type="ECO:0000256" key="2">
    <source>
        <dbReference type="ARBA" id="ARBA00022448"/>
    </source>
</evidence>
<proteinExistence type="predicted"/>
<dbReference type="Pfam" id="PF13715">
    <property type="entry name" value="CarbopepD_reg_2"/>
    <property type="match status" value="1"/>
</dbReference>
<evidence type="ECO:0000256" key="5">
    <source>
        <dbReference type="ARBA" id="ARBA00023237"/>
    </source>
</evidence>
<keyword evidence="5" id="KW-0998">Cell outer membrane</keyword>
<dbReference type="InterPro" id="IPR036942">
    <property type="entry name" value="Beta-barrel_TonB_sf"/>
</dbReference>
<feature type="transmembrane region" description="Helical" evidence="6">
    <location>
        <begin position="12"/>
        <end position="34"/>
    </location>
</feature>
<dbReference type="SUPFAM" id="SSF49464">
    <property type="entry name" value="Carboxypeptidase regulatory domain-like"/>
    <property type="match status" value="1"/>
</dbReference>
<keyword evidence="2" id="KW-0813">Transport</keyword>
<comment type="subcellular location">
    <subcellularLocation>
        <location evidence="1">Cell outer membrane</location>
        <topology evidence="1">Multi-pass membrane protein</topology>
    </subcellularLocation>
</comment>
<accession>A0A5J4SIJ3</accession>
<dbReference type="Gene3D" id="2.40.170.20">
    <property type="entry name" value="TonB-dependent receptor, beta-barrel domain"/>
    <property type="match status" value="1"/>
</dbReference>
<comment type="caution">
    <text evidence="8">The sequence shown here is derived from an EMBL/GenBank/DDBJ whole genome shotgun (WGS) entry which is preliminary data.</text>
</comment>
<dbReference type="SUPFAM" id="SSF56935">
    <property type="entry name" value="Porins"/>
    <property type="match status" value="1"/>
</dbReference>
<dbReference type="InterPro" id="IPR039426">
    <property type="entry name" value="TonB-dep_rcpt-like"/>
</dbReference>
<evidence type="ECO:0000259" key="7">
    <source>
        <dbReference type="Pfam" id="PF07715"/>
    </source>
</evidence>
<evidence type="ECO:0000256" key="1">
    <source>
        <dbReference type="ARBA" id="ARBA00004571"/>
    </source>
</evidence>
<dbReference type="InterPro" id="IPR037066">
    <property type="entry name" value="Plug_dom_sf"/>
</dbReference>
<evidence type="ECO:0000256" key="4">
    <source>
        <dbReference type="ARBA" id="ARBA00023136"/>
    </source>
</evidence>